<name>A0A7W7T5H2_9PSEU</name>
<feature type="binding site" evidence="6">
    <location>
        <position position="316"/>
    </location>
    <ligand>
        <name>NAD(+)</name>
        <dbReference type="ChEBI" id="CHEBI:57540"/>
    </ligand>
</feature>
<dbReference type="SUPFAM" id="SSF55347">
    <property type="entry name" value="Glyceraldehyde-3-phosphate dehydrogenase-like, C-terminal domain"/>
    <property type="match status" value="1"/>
</dbReference>
<accession>A0A7W7T5H2</accession>
<dbReference type="InterPro" id="IPR036291">
    <property type="entry name" value="NAD(P)-bd_dom_sf"/>
</dbReference>
<dbReference type="SUPFAM" id="SSF51735">
    <property type="entry name" value="NAD(P)-binding Rossmann-fold domains"/>
    <property type="match status" value="1"/>
</dbReference>
<feature type="binding site" evidence="6">
    <location>
        <position position="36"/>
    </location>
    <ligand>
        <name>NAD(+)</name>
        <dbReference type="ChEBI" id="CHEBI:57540"/>
    </ligand>
</feature>
<dbReference type="FunFam" id="3.40.50.720:FF:000001">
    <property type="entry name" value="Glyceraldehyde-3-phosphate dehydrogenase"/>
    <property type="match status" value="1"/>
</dbReference>
<comment type="subcellular location">
    <subcellularLocation>
        <location evidence="1">Cytoplasm</location>
    </subcellularLocation>
</comment>
<feature type="domain" description="Glyceraldehyde 3-phosphate dehydrogenase NAD(P) binding" evidence="9">
    <location>
        <begin position="3"/>
        <end position="154"/>
    </location>
</feature>
<comment type="caution">
    <text evidence="10">The sequence shown here is derived from an EMBL/GenBank/DDBJ whole genome shotgun (WGS) entry which is preliminary data.</text>
</comment>
<organism evidence="10 11">
    <name type="scientific">Saccharothrix violaceirubra</name>
    <dbReference type="NCBI Taxonomy" id="413306"/>
    <lineage>
        <taxon>Bacteria</taxon>
        <taxon>Bacillati</taxon>
        <taxon>Actinomycetota</taxon>
        <taxon>Actinomycetes</taxon>
        <taxon>Pseudonocardiales</taxon>
        <taxon>Pseudonocardiaceae</taxon>
        <taxon>Saccharothrix</taxon>
    </lineage>
</organism>
<dbReference type="RefSeq" id="WP_184671259.1">
    <property type="nucleotide sequence ID" value="NZ_BAABAI010000037.1"/>
</dbReference>
<feature type="binding site" evidence="5">
    <location>
        <begin position="153"/>
        <end position="155"/>
    </location>
    <ligand>
        <name>D-glyceraldehyde 3-phosphate</name>
        <dbReference type="ChEBI" id="CHEBI:59776"/>
    </ligand>
</feature>
<feature type="binding site" evidence="5">
    <location>
        <begin position="212"/>
        <end position="213"/>
    </location>
    <ligand>
        <name>D-glyceraldehyde 3-phosphate</name>
        <dbReference type="ChEBI" id="CHEBI:59776"/>
    </ligand>
</feature>
<dbReference type="CDD" id="cd18126">
    <property type="entry name" value="GAPDH_I_C"/>
    <property type="match status" value="1"/>
</dbReference>
<dbReference type="InterPro" id="IPR020828">
    <property type="entry name" value="GlycerAld_3-P_DH_NAD(P)-bd"/>
</dbReference>
<dbReference type="FunFam" id="3.30.360.10:FF:000002">
    <property type="entry name" value="Glyceraldehyde-3-phosphate dehydrogenase"/>
    <property type="match status" value="1"/>
</dbReference>
<evidence type="ECO:0000313" key="11">
    <source>
        <dbReference type="Proteomes" id="UP000542674"/>
    </source>
</evidence>
<feature type="binding site" evidence="6">
    <location>
        <begin position="12"/>
        <end position="13"/>
    </location>
    <ligand>
        <name>NAD(+)</name>
        <dbReference type="ChEBI" id="CHEBI:57540"/>
    </ligand>
</feature>
<dbReference type="InterPro" id="IPR020831">
    <property type="entry name" value="GlycerAld/Erythrose_P_DH"/>
</dbReference>
<dbReference type="GO" id="GO:0004365">
    <property type="term" value="F:glyceraldehyde-3-phosphate dehydrogenase (NAD+) (phosphorylating) activity"/>
    <property type="evidence" value="ECO:0007669"/>
    <property type="project" value="UniProtKB-EC"/>
</dbReference>
<dbReference type="GO" id="GO:0050661">
    <property type="term" value="F:NADP binding"/>
    <property type="evidence" value="ECO:0007669"/>
    <property type="project" value="InterPro"/>
</dbReference>
<dbReference type="EMBL" id="JACHJS010000001">
    <property type="protein sequence ID" value="MBB4966938.1"/>
    <property type="molecule type" value="Genomic_DNA"/>
</dbReference>
<evidence type="ECO:0000256" key="1">
    <source>
        <dbReference type="ARBA" id="ARBA00004496"/>
    </source>
</evidence>
<evidence type="ECO:0000313" key="10">
    <source>
        <dbReference type="EMBL" id="MBB4966938.1"/>
    </source>
</evidence>
<comment type="similarity">
    <text evidence="2 8">Belongs to the glyceraldehyde-3-phosphate dehydrogenase family.</text>
</comment>
<keyword evidence="6" id="KW-0520">NAD</keyword>
<feature type="binding site" evidence="5">
    <location>
        <position position="184"/>
    </location>
    <ligand>
        <name>D-glyceraldehyde 3-phosphate</name>
        <dbReference type="ChEBI" id="CHEBI:59776"/>
    </ligand>
</feature>
<gene>
    <name evidence="10" type="ORF">F4559_004297</name>
</gene>
<dbReference type="EC" id="1.2.1.12" evidence="10"/>
<dbReference type="GO" id="GO:0006006">
    <property type="term" value="P:glucose metabolic process"/>
    <property type="evidence" value="ECO:0007669"/>
    <property type="project" value="InterPro"/>
</dbReference>
<dbReference type="PRINTS" id="PR00078">
    <property type="entry name" value="G3PDHDRGNASE"/>
</dbReference>
<dbReference type="GO" id="GO:0005737">
    <property type="term" value="C:cytoplasm"/>
    <property type="evidence" value="ECO:0007669"/>
    <property type="project" value="UniProtKB-SubCell"/>
</dbReference>
<dbReference type="Proteomes" id="UP000542674">
    <property type="component" value="Unassembled WGS sequence"/>
</dbReference>
<proteinExistence type="inferred from homology"/>
<dbReference type="AlphaFoldDB" id="A0A7W7T5H2"/>
<sequence>MAVRVGINGFGRIGRDVLRCAVDRGADTIEVVAVNDIATPESLAHLLAYDSTYGPWTHEVDFGPDHLAVDGREIRVDAHADPADLDWGAHGVDIVIEASGRFRTRETAGAHLSRGARKVLITAPGKDVDATIVLGVNEDTYDPATHHVVSNASCTTNCVAPMASVLHEAFGIREGLMTTIHAYTNDQSILDRPHKDPRRARSAAVNMIPTSTGAAKAVGLVIPALAGRLDGSAVRVPVEDGSLTDLTVVLEHPATAAEVNRAFAEAADGRLKDVLVYSTAPLVSRDIIGNPASCVFDSQLTKSTGGTVKVFGWYDNEWGYANRTLDLCDLVAASLP</sequence>
<evidence type="ECO:0000256" key="4">
    <source>
        <dbReference type="PIRSR" id="PIRSR000149-1"/>
    </source>
</evidence>
<evidence type="ECO:0000256" key="6">
    <source>
        <dbReference type="PIRSR" id="PIRSR000149-3"/>
    </source>
</evidence>
<keyword evidence="3 10" id="KW-0560">Oxidoreductase</keyword>
<evidence type="ECO:0000256" key="8">
    <source>
        <dbReference type="RuleBase" id="RU000397"/>
    </source>
</evidence>
<keyword evidence="6" id="KW-0547">Nucleotide-binding</keyword>
<dbReference type="InterPro" id="IPR006424">
    <property type="entry name" value="Glyceraldehyde-3-P_DH_1"/>
</dbReference>
<reference evidence="10 11" key="1">
    <citation type="submission" date="2020-08" db="EMBL/GenBank/DDBJ databases">
        <title>Sequencing the genomes of 1000 actinobacteria strains.</title>
        <authorList>
            <person name="Klenk H.-P."/>
        </authorList>
    </citation>
    <scope>NUCLEOTIDE SEQUENCE [LARGE SCALE GENOMIC DNA]</scope>
    <source>
        <strain evidence="10 11">DSM 45084</strain>
    </source>
</reference>
<evidence type="ECO:0000256" key="3">
    <source>
        <dbReference type="ARBA" id="ARBA00023002"/>
    </source>
</evidence>
<feature type="binding site" evidence="5">
    <location>
        <position position="235"/>
    </location>
    <ligand>
        <name>D-glyceraldehyde 3-phosphate</name>
        <dbReference type="ChEBI" id="CHEBI:59776"/>
    </ligand>
</feature>
<dbReference type="InterPro" id="IPR020829">
    <property type="entry name" value="GlycerAld_3-P_DH_cat"/>
</dbReference>
<dbReference type="SMART" id="SM00846">
    <property type="entry name" value="Gp_dh_N"/>
    <property type="match status" value="1"/>
</dbReference>
<feature type="active site" description="Nucleophile" evidence="4">
    <location>
        <position position="154"/>
    </location>
</feature>
<dbReference type="PIRSF" id="PIRSF000149">
    <property type="entry name" value="GAP_DH"/>
    <property type="match status" value="1"/>
</dbReference>
<dbReference type="Pfam" id="PF02800">
    <property type="entry name" value="Gp_dh_C"/>
    <property type="match status" value="1"/>
</dbReference>
<dbReference type="GO" id="GO:0051287">
    <property type="term" value="F:NAD binding"/>
    <property type="evidence" value="ECO:0007669"/>
    <property type="project" value="InterPro"/>
</dbReference>
<protein>
    <submittedName>
        <fullName evidence="10">Glyceraldehyde 3-phosphate dehydrogenase</fullName>
        <ecNumber evidence="10">1.2.1.12</ecNumber>
    </submittedName>
</protein>
<evidence type="ECO:0000256" key="5">
    <source>
        <dbReference type="PIRSR" id="PIRSR000149-2"/>
    </source>
</evidence>
<dbReference type="Pfam" id="PF00044">
    <property type="entry name" value="Gp_dh_N"/>
    <property type="match status" value="1"/>
</dbReference>
<evidence type="ECO:0000259" key="9">
    <source>
        <dbReference type="SMART" id="SM00846"/>
    </source>
</evidence>
<evidence type="ECO:0000256" key="2">
    <source>
        <dbReference type="ARBA" id="ARBA00007406"/>
    </source>
</evidence>
<evidence type="ECO:0000256" key="7">
    <source>
        <dbReference type="PIRSR" id="PIRSR000149-4"/>
    </source>
</evidence>
<dbReference type="CDD" id="cd05214">
    <property type="entry name" value="GAPDH_I_N"/>
    <property type="match status" value="1"/>
</dbReference>
<feature type="site" description="Activates thiol group during catalysis" evidence="7">
    <location>
        <position position="181"/>
    </location>
</feature>
<feature type="binding site" evidence="6">
    <location>
        <position position="122"/>
    </location>
    <ligand>
        <name>NAD(+)</name>
        <dbReference type="ChEBI" id="CHEBI:57540"/>
    </ligand>
</feature>
<dbReference type="Gene3D" id="3.30.360.10">
    <property type="entry name" value="Dihydrodipicolinate Reductase, domain 2"/>
    <property type="match status" value="1"/>
</dbReference>
<dbReference type="Gene3D" id="3.40.50.720">
    <property type="entry name" value="NAD(P)-binding Rossmann-like Domain"/>
    <property type="match status" value="1"/>
</dbReference>
<dbReference type="PANTHER" id="PTHR43148">
    <property type="entry name" value="GLYCERALDEHYDE-3-PHOSPHATE DEHYDROGENASE 2"/>
    <property type="match status" value="1"/>
</dbReference>
<keyword evidence="11" id="KW-1185">Reference proteome</keyword>
<dbReference type="NCBIfam" id="TIGR01534">
    <property type="entry name" value="GAPDH-I"/>
    <property type="match status" value="1"/>
</dbReference>